<evidence type="ECO:0000313" key="1">
    <source>
        <dbReference type="EMBL" id="VDP23484.1"/>
    </source>
</evidence>
<gene>
    <name evidence="1" type="ORF">OFLC_LOCUS15724</name>
</gene>
<evidence type="ECO:0000313" key="3">
    <source>
        <dbReference type="WBParaSite" id="OFLC_0001573701-mRNA-1"/>
    </source>
</evidence>
<accession>A0A183I7L2</accession>
<evidence type="ECO:0000313" key="2">
    <source>
        <dbReference type="Proteomes" id="UP000267606"/>
    </source>
</evidence>
<keyword evidence="2" id="KW-1185">Reference proteome</keyword>
<protein>
    <submittedName>
        <fullName evidence="3">Mobile element protein</fullName>
    </submittedName>
</protein>
<reference evidence="3" key="1">
    <citation type="submission" date="2016-06" db="UniProtKB">
        <authorList>
            <consortium name="WormBaseParasite"/>
        </authorList>
    </citation>
    <scope>IDENTIFICATION</scope>
</reference>
<organism evidence="3">
    <name type="scientific">Onchocerca flexuosa</name>
    <dbReference type="NCBI Taxonomy" id="387005"/>
    <lineage>
        <taxon>Eukaryota</taxon>
        <taxon>Metazoa</taxon>
        <taxon>Ecdysozoa</taxon>
        <taxon>Nematoda</taxon>
        <taxon>Chromadorea</taxon>
        <taxon>Rhabditida</taxon>
        <taxon>Spirurina</taxon>
        <taxon>Spiruromorpha</taxon>
        <taxon>Filarioidea</taxon>
        <taxon>Onchocercidae</taxon>
        <taxon>Onchocerca</taxon>
    </lineage>
</organism>
<name>A0A183I7L2_9BILA</name>
<dbReference type="Proteomes" id="UP000267606">
    <property type="component" value="Unassembled WGS sequence"/>
</dbReference>
<dbReference type="AlphaFoldDB" id="A0A183I7L2"/>
<dbReference type="WBParaSite" id="OFLC_0001573701-mRNA-1">
    <property type="protein sequence ID" value="OFLC_0001573701-mRNA-1"/>
    <property type="gene ID" value="OFLC_0001573701"/>
</dbReference>
<dbReference type="EMBL" id="UZAJ01042720">
    <property type="protein sequence ID" value="VDP23484.1"/>
    <property type="molecule type" value="Genomic_DNA"/>
</dbReference>
<sequence length="50" mass="5823">MKEAVKKEIGEPRKLSKIRFQALNQYPLIDTSSRSLQRLSNHKNKKKNGL</sequence>
<reference evidence="1 2" key="2">
    <citation type="submission" date="2018-11" db="EMBL/GenBank/DDBJ databases">
        <authorList>
            <consortium name="Pathogen Informatics"/>
        </authorList>
    </citation>
    <scope>NUCLEOTIDE SEQUENCE [LARGE SCALE GENOMIC DNA]</scope>
</reference>
<proteinExistence type="predicted"/>